<evidence type="ECO:0000313" key="3">
    <source>
        <dbReference type="Proteomes" id="UP000186015"/>
    </source>
</evidence>
<dbReference type="Pfam" id="PF14287">
    <property type="entry name" value="DUF4368"/>
    <property type="match status" value="1"/>
</dbReference>
<protein>
    <recommendedName>
        <fullName evidence="1">DUF4368 domain-containing protein</fullName>
    </recommendedName>
</protein>
<dbReference type="RefSeq" id="WP_139199676.1">
    <property type="nucleotide sequence ID" value="NZ_FOAT01000002.1"/>
</dbReference>
<dbReference type="AlphaFoldDB" id="A0A1H7G808"/>
<reference evidence="2 3" key="1">
    <citation type="submission" date="2016-10" db="EMBL/GenBank/DDBJ databases">
        <authorList>
            <person name="de Groot N.N."/>
        </authorList>
    </citation>
    <scope>NUCLEOTIDE SEQUENCE [LARGE SCALE GENOMIC DNA]</scope>
    <source>
        <strain evidence="2 3">KH2T6</strain>
    </source>
</reference>
<dbReference type="OrthoDB" id="9784557at2"/>
<proteinExistence type="predicted"/>
<sequence length="90" mass="10739">KVAELTKFIEDKEQKCSDIHDFIELVKKIKHIDELTPKNLREMIERIIVHEPDKSSGHRQQEIEIIFRFNVVKSRIVLDGRDFDRRQKAA</sequence>
<evidence type="ECO:0000259" key="1">
    <source>
        <dbReference type="Pfam" id="PF14287"/>
    </source>
</evidence>
<gene>
    <name evidence="2" type="ORF">SAMN05216469_1021</name>
</gene>
<feature type="non-terminal residue" evidence="2">
    <location>
        <position position="1"/>
    </location>
</feature>
<organism evidence="2 3">
    <name type="scientific">Ruminococcus albus</name>
    <dbReference type="NCBI Taxonomy" id="1264"/>
    <lineage>
        <taxon>Bacteria</taxon>
        <taxon>Bacillati</taxon>
        <taxon>Bacillota</taxon>
        <taxon>Clostridia</taxon>
        <taxon>Eubacteriales</taxon>
        <taxon>Oscillospiraceae</taxon>
        <taxon>Ruminococcus</taxon>
    </lineage>
</organism>
<accession>A0A1H7G808</accession>
<dbReference type="EMBL" id="FOAT01000002">
    <property type="protein sequence ID" value="SEK34258.1"/>
    <property type="molecule type" value="Genomic_DNA"/>
</dbReference>
<dbReference type="Proteomes" id="UP000186015">
    <property type="component" value="Unassembled WGS sequence"/>
</dbReference>
<dbReference type="InterPro" id="IPR025378">
    <property type="entry name" value="DUF4368"/>
</dbReference>
<evidence type="ECO:0000313" key="2">
    <source>
        <dbReference type="EMBL" id="SEK34258.1"/>
    </source>
</evidence>
<feature type="domain" description="DUF4368" evidence="1">
    <location>
        <begin position="9"/>
        <end position="69"/>
    </location>
</feature>
<name>A0A1H7G808_RUMAL</name>